<evidence type="ECO:0000256" key="1">
    <source>
        <dbReference type="SAM" id="SignalP"/>
    </source>
</evidence>
<protein>
    <recommendedName>
        <fullName evidence="2">Chitin-binding type-2 domain-containing protein</fullName>
    </recommendedName>
</protein>
<dbReference type="GO" id="GO:0005576">
    <property type="term" value="C:extracellular region"/>
    <property type="evidence" value="ECO:0007669"/>
    <property type="project" value="InterPro"/>
</dbReference>
<feature type="signal peptide" evidence="1">
    <location>
        <begin position="1"/>
        <end position="18"/>
    </location>
</feature>
<dbReference type="Pfam" id="PF01607">
    <property type="entry name" value="CBM_14"/>
    <property type="match status" value="2"/>
</dbReference>
<dbReference type="GO" id="GO:0008061">
    <property type="term" value="F:chitin binding"/>
    <property type="evidence" value="ECO:0007669"/>
    <property type="project" value="InterPro"/>
</dbReference>
<dbReference type="SUPFAM" id="SSF57625">
    <property type="entry name" value="Invertebrate chitin-binding proteins"/>
    <property type="match status" value="2"/>
</dbReference>
<gene>
    <name evidence="3" type="primary">ORF135702</name>
</gene>
<dbReference type="EMBL" id="HACG01036325">
    <property type="protein sequence ID" value="CEK83190.1"/>
    <property type="molecule type" value="Transcribed_RNA"/>
</dbReference>
<feature type="chain" id="PRO_5002124396" description="Chitin-binding type-2 domain-containing protein" evidence="1">
    <location>
        <begin position="19"/>
        <end position="449"/>
    </location>
</feature>
<dbReference type="Gene3D" id="2.170.140.10">
    <property type="entry name" value="Chitin binding domain"/>
    <property type="match status" value="1"/>
</dbReference>
<reference evidence="3" key="1">
    <citation type="submission" date="2014-12" db="EMBL/GenBank/DDBJ databases">
        <title>Insight into the proteome of Arion vulgaris.</title>
        <authorList>
            <person name="Aradska J."/>
            <person name="Bulat T."/>
            <person name="Smidak R."/>
            <person name="Sarate P."/>
            <person name="Gangsoo J."/>
            <person name="Sialana F."/>
            <person name="Bilban M."/>
            <person name="Lubec G."/>
        </authorList>
    </citation>
    <scope>NUCLEOTIDE SEQUENCE</scope>
    <source>
        <tissue evidence="3">Skin</tissue>
    </source>
</reference>
<dbReference type="InterPro" id="IPR002557">
    <property type="entry name" value="Chitin-bd_dom"/>
</dbReference>
<keyword evidence="1" id="KW-0732">Signal</keyword>
<organism evidence="3">
    <name type="scientific">Arion vulgaris</name>
    <dbReference type="NCBI Taxonomy" id="1028688"/>
    <lineage>
        <taxon>Eukaryota</taxon>
        <taxon>Metazoa</taxon>
        <taxon>Spiralia</taxon>
        <taxon>Lophotrochozoa</taxon>
        <taxon>Mollusca</taxon>
        <taxon>Gastropoda</taxon>
        <taxon>Heterobranchia</taxon>
        <taxon>Euthyneura</taxon>
        <taxon>Panpulmonata</taxon>
        <taxon>Eupulmonata</taxon>
        <taxon>Stylommatophora</taxon>
        <taxon>Helicina</taxon>
        <taxon>Arionoidea</taxon>
        <taxon>Arionidae</taxon>
        <taxon>Arion</taxon>
    </lineage>
</organism>
<proteinExistence type="predicted"/>
<dbReference type="PROSITE" id="PS50940">
    <property type="entry name" value="CHIT_BIND_II"/>
    <property type="match status" value="2"/>
</dbReference>
<dbReference type="SMART" id="SM00494">
    <property type="entry name" value="ChtBD2"/>
    <property type="match status" value="2"/>
</dbReference>
<evidence type="ECO:0000259" key="2">
    <source>
        <dbReference type="PROSITE" id="PS50940"/>
    </source>
</evidence>
<accession>A0A0B7ATF5</accession>
<name>A0A0B7ATF5_9EUPU</name>
<evidence type="ECO:0000313" key="3">
    <source>
        <dbReference type="EMBL" id="CEK83190.1"/>
    </source>
</evidence>
<dbReference type="AlphaFoldDB" id="A0A0B7ATF5"/>
<feature type="domain" description="Chitin-binding type-2" evidence="2">
    <location>
        <begin position="27"/>
        <end position="87"/>
    </location>
</feature>
<sequence>MTLSGIAIICSFMLFAWSNGQLSSRTQTTCNVLQASAGDGFYTDGTYCQVFHQCSGSSNYTYICPAGTLRNSNNMVCDYQISSTCEYWPCSSTTGKLTYPGVCREQYFECNGTGFVSKTCPTGLTFNIASGQCMLGGGTDHALCQRSNATGDNSTYCRDKPHRLGDPCQYAIDMGNNTFIDNRPCPPSTSYNSTTCACTNINDACPKSTNKTRSKYPDILCRASFVLGFSVFNVQTGAPQVTSEKDASNLPDFVEAVGVTFSNGQAMLSTNAATRAESSLYIYSFNGNELTPGIGFIFLFRSFAATTTPVQILVNDYHGACVPTVEFNATYSGSVYSFTYSVVGMTRHSTKNTTNMSDILTASLPVPIGSFIEMAVFFDSGLPLTIKLTDKGANGVTNGAVQQVTGNTALGSTIAANKCGYSLFRGLNGIAQSFIVHEACRNSTIFLSK</sequence>
<feature type="domain" description="Chitin-binding type-2" evidence="2">
    <location>
        <begin position="90"/>
        <end position="146"/>
    </location>
</feature>
<dbReference type="InterPro" id="IPR036508">
    <property type="entry name" value="Chitin-bd_dom_sf"/>
</dbReference>